<evidence type="ECO:0000256" key="1">
    <source>
        <dbReference type="SAM" id="Phobius"/>
    </source>
</evidence>
<evidence type="ECO:0000313" key="3">
    <source>
        <dbReference type="Proteomes" id="UP000001953"/>
    </source>
</evidence>
<organism evidence="2 3">
    <name type="scientific">Nitrobacter hamburgensis (strain DSM 10229 / NCIMB 13809 / X14)</name>
    <dbReference type="NCBI Taxonomy" id="323097"/>
    <lineage>
        <taxon>Bacteria</taxon>
        <taxon>Pseudomonadati</taxon>
        <taxon>Pseudomonadota</taxon>
        <taxon>Alphaproteobacteria</taxon>
        <taxon>Hyphomicrobiales</taxon>
        <taxon>Nitrobacteraceae</taxon>
        <taxon>Nitrobacter</taxon>
    </lineage>
</organism>
<keyword evidence="1" id="KW-0472">Membrane</keyword>
<sequence>MEQQIVSALSGVLGGAIGGLITIWAMFRIQRSTNVSLEYDEIRKKRVEIIYQLLGSRYVLMEGYPATESDVKSFNTAMSLFSIYFAKDPEVMSAYDRLLNSESDDNIVQMLKVAAKTASLELLDTHIKRVMTVAPKNASLLVPRASQ</sequence>
<keyword evidence="1" id="KW-1133">Transmembrane helix</keyword>
<gene>
    <name evidence="2" type="ordered locus">Nham_0538</name>
</gene>
<dbReference type="HOGENOM" id="CLU_1766078_0_0_5"/>
<dbReference type="RefSeq" id="WP_011509132.1">
    <property type="nucleotide sequence ID" value="NC_007964.1"/>
</dbReference>
<protein>
    <submittedName>
        <fullName evidence="2">Uncharacterized protein</fullName>
    </submittedName>
</protein>
<dbReference type="STRING" id="323097.Nham_0538"/>
<dbReference type="KEGG" id="nha:Nham_0538"/>
<proteinExistence type="predicted"/>
<name>Q1QQR9_NITHX</name>
<accession>Q1QQR9</accession>
<keyword evidence="1" id="KW-0812">Transmembrane</keyword>
<feature type="transmembrane region" description="Helical" evidence="1">
    <location>
        <begin position="6"/>
        <end position="27"/>
    </location>
</feature>
<reference evidence="2 3" key="1">
    <citation type="submission" date="2006-03" db="EMBL/GenBank/DDBJ databases">
        <title>Complete sequence of chromosome of Nitrobacter hamburgensis X14.</title>
        <authorList>
            <consortium name="US DOE Joint Genome Institute"/>
            <person name="Copeland A."/>
            <person name="Lucas S."/>
            <person name="Lapidus A."/>
            <person name="Barry K."/>
            <person name="Detter J.C."/>
            <person name="Glavina del Rio T."/>
            <person name="Hammon N."/>
            <person name="Israni S."/>
            <person name="Dalin E."/>
            <person name="Tice H."/>
            <person name="Pitluck S."/>
            <person name="Chain P."/>
            <person name="Malfatti S."/>
            <person name="Shin M."/>
            <person name="Vergez L."/>
            <person name="Schmutz J."/>
            <person name="Larimer F."/>
            <person name="Land M."/>
            <person name="Hauser L."/>
            <person name="Kyrpides N."/>
            <person name="Ivanova N."/>
            <person name="Ward B."/>
            <person name="Arp D."/>
            <person name="Klotz M."/>
            <person name="Stein L."/>
            <person name="O'Mullan G."/>
            <person name="Starkenburg S."/>
            <person name="Sayavedra L."/>
            <person name="Poret-Peterson A.T."/>
            <person name="Gentry M.E."/>
            <person name="Bruce D."/>
            <person name="Richardson P."/>
        </authorList>
    </citation>
    <scope>NUCLEOTIDE SEQUENCE [LARGE SCALE GENOMIC DNA]</scope>
    <source>
        <strain evidence="3">DSM 10229 / NCIMB 13809 / X14</strain>
    </source>
</reference>
<dbReference type="EMBL" id="CP000319">
    <property type="protein sequence ID" value="ABE61428.1"/>
    <property type="molecule type" value="Genomic_DNA"/>
</dbReference>
<dbReference type="Proteomes" id="UP000001953">
    <property type="component" value="Chromosome"/>
</dbReference>
<dbReference type="AlphaFoldDB" id="Q1QQR9"/>
<keyword evidence="3" id="KW-1185">Reference proteome</keyword>
<evidence type="ECO:0000313" key="2">
    <source>
        <dbReference type="EMBL" id="ABE61428.1"/>
    </source>
</evidence>